<dbReference type="AlphaFoldDB" id="A1ZVJ2"/>
<reference evidence="1 2" key="1">
    <citation type="submission" date="2007-01" db="EMBL/GenBank/DDBJ databases">
        <authorList>
            <person name="Haygood M."/>
            <person name="Podell S."/>
            <person name="Anderson C."/>
            <person name="Hopkinson B."/>
            <person name="Roe K."/>
            <person name="Barbeau K."/>
            <person name="Gaasterland T."/>
            <person name="Ferriera S."/>
            <person name="Johnson J."/>
            <person name="Kravitz S."/>
            <person name="Beeson K."/>
            <person name="Sutton G."/>
            <person name="Rogers Y.-H."/>
            <person name="Friedman R."/>
            <person name="Frazier M."/>
            <person name="Venter J.C."/>
        </authorList>
    </citation>
    <scope>NUCLEOTIDE SEQUENCE [LARGE SCALE GENOMIC DNA]</scope>
    <source>
        <strain evidence="1 2">ATCC 23134</strain>
    </source>
</reference>
<protein>
    <submittedName>
        <fullName evidence="1">Uncharacterized protein</fullName>
    </submittedName>
</protein>
<gene>
    <name evidence="1" type="ORF">M23134_00633</name>
</gene>
<dbReference type="EMBL" id="AAWS01000046">
    <property type="protein sequence ID" value="EAY25535.1"/>
    <property type="molecule type" value="Genomic_DNA"/>
</dbReference>
<dbReference type="eggNOG" id="ENOG502ZB0M">
    <property type="taxonomic scope" value="Bacteria"/>
</dbReference>
<accession>A1ZVJ2</accession>
<evidence type="ECO:0000313" key="2">
    <source>
        <dbReference type="Proteomes" id="UP000004095"/>
    </source>
</evidence>
<sequence length="335" mass="38072">MVFDYISLLCTKLNILAPIMSNRIQYIRFYGLLLIFLWATSAQLQAQGCSDAGFCTMGAMKPDQHFNQKIRLRLRSVELSHYLGVTKFDNLILAYTVDFNIGFNDKTNLQVKLPYQYAQGRLGSNHGIGDVSLSFSYNLVNKEKFQINATLGTKIPTGTPNAQSESGRALPMYYQNTLGTYDLIAGISLISRNWLIATGYQRALNNVNNQFLWGKWAGSENFIWAEHYPRSRKLFRGDDFMLRVEYNLRFSRINFNTGLLAIYRPNQDKITLGERTINVDGSDGLALTYLAGMGFRFNTRSAIKVGVGFRLIRRAQNPDGLSREFVNTVGYVFNF</sequence>
<organism evidence="1 2">
    <name type="scientific">Microscilla marina ATCC 23134</name>
    <dbReference type="NCBI Taxonomy" id="313606"/>
    <lineage>
        <taxon>Bacteria</taxon>
        <taxon>Pseudomonadati</taxon>
        <taxon>Bacteroidota</taxon>
        <taxon>Cytophagia</taxon>
        <taxon>Cytophagales</taxon>
        <taxon>Microscillaceae</taxon>
        <taxon>Microscilla</taxon>
    </lineage>
</organism>
<evidence type="ECO:0000313" key="1">
    <source>
        <dbReference type="EMBL" id="EAY25535.1"/>
    </source>
</evidence>
<proteinExistence type="predicted"/>
<dbReference type="Proteomes" id="UP000004095">
    <property type="component" value="Unassembled WGS sequence"/>
</dbReference>
<keyword evidence="2" id="KW-1185">Reference proteome</keyword>
<name>A1ZVJ2_MICM2</name>
<comment type="caution">
    <text evidence="1">The sequence shown here is derived from an EMBL/GenBank/DDBJ whole genome shotgun (WGS) entry which is preliminary data.</text>
</comment>